<evidence type="ECO:0000256" key="1">
    <source>
        <dbReference type="ARBA" id="ARBA00008433"/>
    </source>
</evidence>
<feature type="compositionally biased region" description="Low complexity" evidence="2">
    <location>
        <begin position="735"/>
        <end position="758"/>
    </location>
</feature>
<name>A0A3M7E0Q0_HORWE</name>
<dbReference type="InterPro" id="IPR008271">
    <property type="entry name" value="Ser/Thr_kinase_AS"/>
</dbReference>
<feature type="region of interest" description="Disordered" evidence="2">
    <location>
        <begin position="401"/>
        <end position="434"/>
    </location>
</feature>
<accession>A0A3M7E0Q0</accession>
<dbReference type="GO" id="GO:0010508">
    <property type="term" value="P:positive regulation of autophagy"/>
    <property type="evidence" value="ECO:0007669"/>
    <property type="project" value="TreeGrafter"/>
</dbReference>
<comment type="similarity">
    <text evidence="1">Belongs to the NPR2 family.</text>
</comment>
<organism evidence="4 5">
    <name type="scientific">Hortaea werneckii</name>
    <name type="common">Black yeast</name>
    <name type="synonym">Cladosporium werneckii</name>
    <dbReference type="NCBI Taxonomy" id="91943"/>
    <lineage>
        <taxon>Eukaryota</taxon>
        <taxon>Fungi</taxon>
        <taxon>Dikarya</taxon>
        <taxon>Ascomycota</taxon>
        <taxon>Pezizomycotina</taxon>
        <taxon>Dothideomycetes</taxon>
        <taxon>Dothideomycetidae</taxon>
        <taxon>Mycosphaerellales</taxon>
        <taxon>Teratosphaeriaceae</taxon>
        <taxon>Hortaea</taxon>
    </lineage>
</organism>
<dbReference type="AlphaFoldDB" id="A0A3M7E0Q0"/>
<dbReference type="PROSITE" id="PS00108">
    <property type="entry name" value="PROTEIN_KINASE_ST"/>
    <property type="match status" value="1"/>
</dbReference>
<feature type="compositionally biased region" description="Acidic residues" evidence="2">
    <location>
        <begin position="582"/>
        <end position="600"/>
    </location>
</feature>
<dbReference type="EMBL" id="QWIP01000187">
    <property type="protein sequence ID" value="RMY69960.1"/>
    <property type="molecule type" value="Genomic_DNA"/>
</dbReference>
<dbReference type="Gene3D" id="1.10.510.10">
    <property type="entry name" value="Transferase(Phosphotransferase) domain 1"/>
    <property type="match status" value="1"/>
</dbReference>
<reference evidence="4 5" key="1">
    <citation type="journal article" date="2018" name="BMC Genomics">
        <title>Genomic evidence for intraspecific hybridization in a clonal and extremely halotolerant yeast.</title>
        <authorList>
            <person name="Gostincar C."/>
            <person name="Stajich J.E."/>
            <person name="Zupancic J."/>
            <person name="Zalar P."/>
            <person name="Gunde-Cimerman N."/>
        </authorList>
    </citation>
    <scope>NUCLEOTIDE SEQUENCE [LARGE SCALE GENOMIC DNA]</scope>
    <source>
        <strain evidence="4 5">EXF-2682</strain>
    </source>
</reference>
<dbReference type="Pfam" id="PF06218">
    <property type="entry name" value="NPR2"/>
    <property type="match status" value="2"/>
</dbReference>
<dbReference type="GO" id="GO:1904262">
    <property type="term" value="P:negative regulation of TORC1 signaling"/>
    <property type="evidence" value="ECO:0007669"/>
    <property type="project" value="TreeGrafter"/>
</dbReference>
<dbReference type="PANTHER" id="PTHR12991:SF10">
    <property type="entry name" value="GATOR COMPLEX PROTEIN NPRL2"/>
    <property type="match status" value="1"/>
</dbReference>
<sequence length="1085" mass="121080">MLKSVFYARFHPERGPSVIHQAPNGSIVQHTHEHSLSIGKPPLFNFSDISAYIIPPYELCDQSLSICTNGHRVLGFPISIEDAKYDRNRFTFNVCFVLDEETDSRPLEQAVRKTAAFFRSLEEDNGLLQAEESLEKLKWAGEEGYPAEDVGIVHYLLESLLMDLNGYGETCIRIDDVNILNLCLTEQRPPPPKVRAWDVPLLIRSLPSPEEWTWDLTLQRIHSHLNGVNHVQRIAELADVELRLVKRAVRELLFYDLVKLLDIYHYQAIYTPTAEFAYFLNSQAMLDECSQYMTTEAGQQQADIETIVDLYRSLSPGLPLRDFVLAHETKLKHLDIRRLITYGVIKGFLRRVHKYALAISSNIPQSQSVLSFPGASPGKGFPRSNEDVVRELDRAWRKAALSSGWSTPPSEPPQVASHDGATTHGSVESTEDIKQREVDERLRGFLDGMHCLDEVCIAVLFEGLLVHHIEQRLASRLLVLELGSHSSAKATAKADGVSDAFSAHRSPSTPVAAADVPRNTRYSPTREVEVEETGASVLLGELERAPQRPPGMERRTTRAMARAEAARVAAEAAAAAGGAADEPADEPANEPADEAADEPADERADEPTDEPVGEPAHDSADEATDELAGETAGQVQDEELDLSTSASNREDISTGSKRKSDEDMGARVPKRPRTSHQSDQASGDGDVGNSASRQDSRPEADEQDTGEETARVSNEALQDEIDDLVRGHVLRAVHAQQAQADHQSDSVRVASEASSEARYPPLPADVASRPANEDAEIESTKKLGYMEVSSDPEEWNFVECLGSGTFGRACLWVKRNNAHTIIDRAVIKETYLERIDWADDSNWGDDQVPWEAHIPARFIWSAFEAMARAACLMKNGSVINASPAKWERLVHRDIKPANIFIMHAPRPPVDSWWPSLPLVKLGDFGMMVREDNKGYDNPSIVMNLGTALYCAPEQFSNHLQRENLLKYKLTPAADVFAIGKVVLCMMQLRNDTEKRRPSVQLDYKPYEFPEELGRQYGPELVKLVKRCMKPEPDKRISPERLLSKIQDYVESAEDDEGTPTPLKFQLPSPEEYVSEKKDLYELLSR</sequence>
<dbReference type="GO" id="GO:0005096">
    <property type="term" value="F:GTPase activator activity"/>
    <property type="evidence" value="ECO:0007669"/>
    <property type="project" value="TreeGrafter"/>
</dbReference>
<gene>
    <name evidence="4" type="ORF">D0863_06104</name>
</gene>
<feature type="region of interest" description="Disordered" evidence="2">
    <location>
        <begin position="735"/>
        <end position="774"/>
    </location>
</feature>
<dbReference type="SUPFAM" id="SSF56112">
    <property type="entry name" value="Protein kinase-like (PK-like)"/>
    <property type="match status" value="1"/>
</dbReference>
<proteinExistence type="inferred from homology"/>
<feature type="region of interest" description="Disordered" evidence="2">
    <location>
        <begin position="1048"/>
        <end position="1068"/>
    </location>
</feature>
<dbReference type="PROSITE" id="PS50011">
    <property type="entry name" value="PROTEIN_KINASE_DOM"/>
    <property type="match status" value="1"/>
</dbReference>
<feature type="compositionally biased region" description="Low complexity" evidence="2">
    <location>
        <begin position="572"/>
        <end position="581"/>
    </location>
</feature>
<dbReference type="GO" id="GO:0005524">
    <property type="term" value="F:ATP binding"/>
    <property type="evidence" value="ECO:0007669"/>
    <property type="project" value="InterPro"/>
</dbReference>
<dbReference type="GO" id="GO:1990130">
    <property type="term" value="C:GATOR1 complex"/>
    <property type="evidence" value="ECO:0007669"/>
    <property type="project" value="TreeGrafter"/>
</dbReference>
<dbReference type="Proteomes" id="UP000269276">
    <property type="component" value="Unassembled WGS sequence"/>
</dbReference>
<feature type="region of interest" description="Disordered" evidence="2">
    <location>
        <begin position="572"/>
        <end position="711"/>
    </location>
</feature>
<comment type="caution">
    <text evidence="4">The sequence shown here is derived from an EMBL/GenBank/DDBJ whole genome shotgun (WGS) entry which is preliminary data.</text>
</comment>
<dbReference type="GO" id="GO:0004672">
    <property type="term" value="F:protein kinase activity"/>
    <property type="evidence" value="ECO:0007669"/>
    <property type="project" value="InterPro"/>
</dbReference>
<dbReference type="OrthoDB" id="338854at2759"/>
<evidence type="ECO:0000313" key="4">
    <source>
        <dbReference type="EMBL" id="RMY69960.1"/>
    </source>
</evidence>
<protein>
    <recommendedName>
        <fullName evidence="3">Protein kinase domain-containing protein</fullName>
    </recommendedName>
</protein>
<feature type="compositionally biased region" description="Basic and acidic residues" evidence="2">
    <location>
        <begin position="648"/>
        <end position="665"/>
    </location>
</feature>
<dbReference type="GO" id="GO:0005774">
    <property type="term" value="C:vacuolar membrane"/>
    <property type="evidence" value="ECO:0007669"/>
    <property type="project" value="TreeGrafter"/>
</dbReference>
<evidence type="ECO:0000259" key="3">
    <source>
        <dbReference type="PROSITE" id="PS50011"/>
    </source>
</evidence>
<dbReference type="Pfam" id="PF00069">
    <property type="entry name" value="Pkinase"/>
    <property type="match status" value="1"/>
</dbReference>
<evidence type="ECO:0000313" key="5">
    <source>
        <dbReference type="Proteomes" id="UP000269276"/>
    </source>
</evidence>
<dbReference type="SMART" id="SM00220">
    <property type="entry name" value="S_TKc"/>
    <property type="match status" value="1"/>
</dbReference>
<dbReference type="InterPro" id="IPR000719">
    <property type="entry name" value="Prot_kinase_dom"/>
</dbReference>
<dbReference type="PANTHER" id="PTHR12991">
    <property type="entry name" value="NITROGEN PERMEASE REGULATOR 2/TUMOR SUPPRESSOR CANDIDATE 4"/>
    <property type="match status" value="1"/>
</dbReference>
<feature type="domain" description="Protein kinase" evidence="3">
    <location>
        <begin position="715"/>
        <end position="1049"/>
    </location>
</feature>
<dbReference type="InterPro" id="IPR011009">
    <property type="entry name" value="Kinase-like_dom_sf"/>
</dbReference>
<evidence type="ECO:0000256" key="2">
    <source>
        <dbReference type="SAM" id="MobiDB-lite"/>
    </source>
</evidence>
<feature type="region of interest" description="Disordered" evidence="2">
    <location>
        <begin position="501"/>
        <end position="531"/>
    </location>
</feature>
<dbReference type="InterPro" id="IPR009348">
    <property type="entry name" value="NPR2-like"/>
</dbReference>